<feature type="region of interest" description="Disordered" evidence="3">
    <location>
        <begin position="175"/>
        <end position="211"/>
    </location>
</feature>
<protein>
    <recommendedName>
        <fullName evidence="4">Inositol polyphosphate-related phosphatase domain-containing protein</fullName>
    </recommendedName>
</protein>
<dbReference type="InterPro" id="IPR000300">
    <property type="entry name" value="IPPc"/>
</dbReference>
<dbReference type="SMART" id="SM00128">
    <property type="entry name" value="IPPc"/>
    <property type="match status" value="1"/>
</dbReference>
<dbReference type="Gene3D" id="2.60.40.10">
    <property type="entry name" value="Immunoglobulins"/>
    <property type="match status" value="1"/>
</dbReference>
<dbReference type="AlphaFoldDB" id="A0A7S0KIJ0"/>
<dbReference type="GO" id="GO:0034485">
    <property type="term" value="F:phosphatidylinositol-3,4,5-trisphosphate 5-phosphatase activity"/>
    <property type="evidence" value="ECO:0007669"/>
    <property type="project" value="TreeGrafter"/>
</dbReference>
<name>A0A7S0KIJ0_9CHLO</name>
<evidence type="ECO:0000256" key="2">
    <source>
        <dbReference type="ARBA" id="ARBA00022801"/>
    </source>
</evidence>
<comment type="similarity">
    <text evidence="1">Belongs to the inositol polyphosphate 5-phosphatase family.</text>
</comment>
<feature type="compositionally biased region" description="Polar residues" evidence="3">
    <location>
        <begin position="198"/>
        <end position="207"/>
    </location>
</feature>
<sequence>MRSFLADVKRQALQATSTTNERAPAPTTAWVSDFDDDASHASSAGGFRTAHDARSSAAATVELHPLAREWSARVSSSTVRQAFVRESIDAYTSQHPLKVFCGSWNTNGKAPKEGMDIRSWLKMDARGGFGADAADVVVVGFQEIIPLTPGNVLAVQDSAQTEMWEAVLDRALNGDAANQESTRRRGAFSESSYERAASRTSTQNVQDATPDASWVNFEDDANDDNDLFQAMDARNARPRLPAVPTMKGVAMYRPVAQKQLVGVYVTVWVKATLLTHVTEVRVSTVSTGINLGLGVLGNKGAAAVWMKLRSTPLVFICSHLSAGSKPGDEVKRNEDYKAIVDQLAFGPREGVDMSQEVYRIDDAASAIWIGDLNYRLNLPDNVVRTSIEAGNISSLLAADQLNIERVAGRAFAGWHESEVTFAPTYKYRPGTNVYSGTGDTDDNDVEGAQKKEEEKKRSPAWCDRILWKGDFDINLIDYGRAELTHSDHKPVYALFSLVVRELQPQKLQDLLSNLRRQLDAEEMKSQPTCAILNPTVDLGRLRYAEESSGRFTMSNTGDVPANFSLVSPVPGGPPYPAWLNVNPTSGRLLPGEECIVNILAKIEGGRMSGPTALSGSHSTSSNALDTLVDVEPQPKAADAILVIRLENGRDFFVSVQGQYTPCVFGQSLETLPTAMFPPNVPQVVGMLVDHLFESTSAAPGLFRVPFDNVATKGGMAAVSRAVSDITRGGSVSLSVPGVNAYDVGQSLISFFSALPERLLSSSAVVTAADTVNPDLPPSKDFVDALVNTHLSIKARATLRHTTTLVHRLTEECAQTGSAPDIAAIVSTFAKCWFPESSMMPSRSRVAFVGILAGCRPSFIRAYVADAVEPTSAAFAPQWASLAAPAQTLGTTSSGNLIDF</sequence>
<feature type="domain" description="Inositol polyphosphate-related phosphatase" evidence="4">
    <location>
        <begin position="95"/>
        <end position="503"/>
    </location>
</feature>
<dbReference type="InterPro" id="IPR036691">
    <property type="entry name" value="Endo/exonu/phosph_ase_sf"/>
</dbReference>
<dbReference type="InterPro" id="IPR008936">
    <property type="entry name" value="Rho_GTPase_activation_prot"/>
</dbReference>
<reference evidence="5" key="1">
    <citation type="submission" date="2021-01" db="EMBL/GenBank/DDBJ databases">
        <authorList>
            <person name="Corre E."/>
            <person name="Pelletier E."/>
            <person name="Niang G."/>
            <person name="Scheremetjew M."/>
            <person name="Finn R."/>
            <person name="Kale V."/>
            <person name="Holt S."/>
            <person name="Cochrane G."/>
            <person name="Meng A."/>
            <person name="Brown T."/>
            <person name="Cohen L."/>
        </authorList>
    </citation>
    <scope>NUCLEOTIDE SEQUENCE</scope>
    <source>
        <strain evidence="5">Clade-D-RCC2572</strain>
    </source>
</reference>
<proteinExistence type="inferred from homology"/>
<dbReference type="Pfam" id="PF21310">
    <property type="entry name" value="OCRL-like_ASH"/>
    <property type="match status" value="1"/>
</dbReference>
<evidence type="ECO:0000259" key="4">
    <source>
        <dbReference type="SMART" id="SM00128"/>
    </source>
</evidence>
<dbReference type="Pfam" id="PF22669">
    <property type="entry name" value="Exo_endo_phos2"/>
    <property type="match status" value="1"/>
</dbReference>
<dbReference type="GO" id="GO:0004445">
    <property type="term" value="F:inositol-polyphosphate 5-phosphatase activity"/>
    <property type="evidence" value="ECO:0007669"/>
    <property type="project" value="InterPro"/>
</dbReference>
<dbReference type="PANTHER" id="PTHR45666">
    <property type="entry name" value="TYPE IV INOSITOL POLYPHOSPHATE 5-PHOSPHATASE 9"/>
    <property type="match status" value="1"/>
</dbReference>
<evidence type="ECO:0000256" key="3">
    <source>
        <dbReference type="SAM" id="MobiDB-lite"/>
    </source>
</evidence>
<evidence type="ECO:0000256" key="1">
    <source>
        <dbReference type="ARBA" id="ARBA00010768"/>
    </source>
</evidence>
<dbReference type="InterPro" id="IPR013783">
    <property type="entry name" value="Ig-like_fold"/>
</dbReference>
<dbReference type="SUPFAM" id="SSF56219">
    <property type="entry name" value="DNase I-like"/>
    <property type="match status" value="1"/>
</dbReference>
<keyword evidence="2" id="KW-0378">Hydrolase</keyword>
<dbReference type="PANTHER" id="PTHR45666:SF22">
    <property type="entry name" value="TYPE I INOSITOL POLYPHOSPHATE 5-PHOSPHATASE 4"/>
    <property type="match status" value="1"/>
</dbReference>
<dbReference type="Gene3D" id="3.60.10.10">
    <property type="entry name" value="Endonuclease/exonuclease/phosphatase"/>
    <property type="match status" value="1"/>
</dbReference>
<gene>
    <name evidence="5" type="ORF">OMED0929_LOCUS4062</name>
</gene>
<accession>A0A7S0KIJ0</accession>
<evidence type="ECO:0000313" key="5">
    <source>
        <dbReference type="EMBL" id="CAD8582828.1"/>
    </source>
</evidence>
<feature type="region of interest" description="Disordered" evidence="3">
    <location>
        <begin position="432"/>
        <end position="454"/>
    </location>
</feature>
<dbReference type="InterPro" id="IPR045849">
    <property type="entry name" value="IP5P_plant"/>
</dbReference>
<dbReference type="GO" id="GO:0004439">
    <property type="term" value="F:phosphatidylinositol-4,5-bisphosphate 5-phosphatase activity"/>
    <property type="evidence" value="ECO:0007669"/>
    <property type="project" value="TreeGrafter"/>
</dbReference>
<dbReference type="InterPro" id="IPR048869">
    <property type="entry name" value="OCRL-1_2_ASH"/>
</dbReference>
<dbReference type="SUPFAM" id="SSF48350">
    <property type="entry name" value="GTPase activation domain, GAP"/>
    <property type="match status" value="1"/>
</dbReference>
<dbReference type="EMBL" id="HBEW01004850">
    <property type="protein sequence ID" value="CAD8582828.1"/>
    <property type="molecule type" value="Transcribed_RNA"/>
</dbReference>
<organism evidence="5">
    <name type="scientific">Ostreococcus mediterraneus</name>
    <dbReference type="NCBI Taxonomy" id="1486918"/>
    <lineage>
        <taxon>Eukaryota</taxon>
        <taxon>Viridiplantae</taxon>
        <taxon>Chlorophyta</taxon>
        <taxon>Mamiellophyceae</taxon>
        <taxon>Mamiellales</taxon>
        <taxon>Bathycoccaceae</taxon>
        <taxon>Ostreococcus</taxon>
    </lineage>
</organism>
<dbReference type="GO" id="GO:0046856">
    <property type="term" value="P:phosphatidylinositol dephosphorylation"/>
    <property type="evidence" value="ECO:0007669"/>
    <property type="project" value="InterPro"/>
</dbReference>
<dbReference type="Gene3D" id="1.10.555.10">
    <property type="entry name" value="Rho GTPase activation protein"/>
    <property type="match status" value="1"/>
</dbReference>